<evidence type="ECO:0000256" key="1">
    <source>
        <dbReference type="SAM" id="Phobius"/>
    </source>
</evidence>
<proteinExistence type="predicted"/>
<dbReference type="VEuPathDB" id="FungiDB:PV08_10549"/>
<keyword evidence="1" id="KW-0472">Membrane</keyword>
<dbReference type="AlphaFoldDB" id="A0A0D2BIR1"/>
<keyword evidence="1" id="KW-1133">Transmembrane helix</keyword>
<dbReference type="GeneID" id="27337632"/>
<keyword evidence="1" id="KW-0812">Transmembrane</keyword>
<protein>
    <submittedName>
        <fullName evidence="2">Uncharacterized protein</fullName>
    </submittedName>
</protein>
<evidence type="ECO:0000313" key="3">
    <source>
        <dbReference type="Proteomes" id="UP000053328"/>
    </source>
</evidence>
<sequence>MTTNGTAILDLIINSRPSECPSEGSPFSLANAVATVIALLSLAVAVFGSYLNYKSYKVTKSKEKEASDFLVTLEEEDEVDGVPSIQSQAASTRFQKHTGVLVTYHVLGLLRRHLHMSEVGT</sequence>
<keyword evidence="3" id="KW-1185">Reference proteome</keyword>
<name>A0A0D2BIR1_9EURO</name>
<reference evidence="2 3" key="1">
    <citation type="submission" date="2015-01" db="EMBL/GenBank/DDBJ databases">
        <title>The Genome Sequence of Exophiala spinifera CBS89968.</title>
        <authorList>
            <consortium name="The Broad Institute Genomics Platform"/>
            <person name="Cuomo C."/>
            <person name="de Hoog S."/>
            <person name="Gorbushina A."/>
            <person name="Stielow B."/>
            <person name="Teixiera M."/>
            <person name="Abouelleil A."/>
            <person name="Chapman S.B."/>
            <person name="Priest M."/>
            <person name="Young S.K."/>
            <person name="Wortman J."/>
            <person name="Nusbaum C."/>
            <person name="Birren B."/>
        </authorList>
    </citation>
    <scope>NUCLEOTIDE SEQUENCE [LARGE SCALE GENOMIC DNA]</scope>
    <source>
        <strain evidence="2 3">CBS 89968</strain>
    </source>
</reference>
<dbReference type="HOGENOM" id="CLU_2038099_0_0_1"/>
<gene>
    <name evidence="2" type="ORF">PV08_10549</name>
</gene>
<evidence type="ECO:0000313" key="2">
    <source>
        <dbReference type="EMBL" id="KIW11249.1"/>
    </source>
</evidence>
<dbReference type="RefSeq" id="XP_016231465.1">
    <property type="nucleotide sequence ID" value="XM_016384863.1"/>
</dbReference>
<feature type="transmembrane region" description="Helical" evidence="1">
    <location>
        <begin position="32"/>
        <end position="53"/>
    </location>
</feature>
<organism evidence="2 3">
    <name type="scientific">Exophiala spinifera</name>
    <dbReference type="NCBI Taxonomy" id="91928"/>
    <lineage>
        <taxon>Eukaryota</taxon>
        <taxon>Fungi</taxon>
        <taxon>Dikarya</taxon>
        <taxon>Ascomycota</taxon>
        <taxon>Pezizomycotina</taxon>
        <taxon>Eurotiomycetes</taxon>
        <taxon>Chaetothyriomycetidae</taxon>
        <taxon>Chaetothyriales</taxon>
        <taxon>Herpotrichiellaceae</taxon>
        <taxon>Exophiala</taxon>
    </lineage>
</organism>
<accession>A0A0D2BIR1</accession>
<dbReference type="Proteomes" id="UP000053328">
    <property type="component" value="Unassembled WGS sequence"/>
</dbReference>
<dbReference type="EMBL" id="KN847499">
    <property type="protein sequence ID" value="KIW11249.1"/>
    <property type="molecule type" value="Genomic_DNA"/>
</dbReference>